<reference evidence="1 2" key="1">
    <citation type="submission" date="2023-03" db="EMBL/GenBank/DDBJ databases">
        <title>High-quality genome of Scylla paramamosain provides insights in environmental adaptation.</title>
        <authorList>
            <person name="Zhang L."/>
        </authorList>
    </citation>
    <scope>NUCLEOTIDE SEQUENCE [LARGE SCALE GENOMIC DNA]</scope>
    <source>
        <strain evidence="1">LZ_2023a</strain>
        <tissue evidence="1">Muscle</tissue>
    </source>
</reference>
<organism evidence="1 2">
    <name type="scientific">Scylla paramamosain</name>
    <name type="common">Mud crab</name>
    <dbReference type="NCBI Taxonomy" id="85552"/>
    <lineage>
        <taxon>Eukaryota</taxon>
        <taxon>Metazoa</taxon>
        <taxon>Ecdysozoa</taxon>
        <taxon>Arthropoda</taxon>
        <taxon>Crustacea</taxon>
        <taxon>Multicrustacea</taxon>
        <taxon>Malacostraca</taxon>
        <taxon>Eumalacostraca</taxon>
        <taxon>Eucarida</taxon>
        <taxon>Decapoda</taxon>
        <taxon>Pleocyemata</taxon>
        <taxon>Brachyura</taxon>
        <taxon>Eubrachyura</taxon>
        <taxon>Portunoidea</taxon>
        <taxon>Portunidae</taxon>
        <taxon>Portuninae</taxon>
        <taxon>Scylla</taxon>
    </lineage>
</organism>
<dbReference type="EMBL" id="JARAKH010000009">
    <property type="protein sequence ID" value="KAK8401389.1"/>
    <property type="molecule type" value="Genomic_DNA"/>
</dbReference>
<sequence>MRENTNTGATVSAQEEQSCEFRSPALHRHYAESRSKYSSCHPGMGLLPCVMYEAGEVPPTRPVTGVQTLSSRAL</sequence>
<accession>A0AAW0UMM0</accession>
<evidence type="ECO:0000313" key="2">
    <source>
        <dbReference type="Proteomes" id="UP001487740"/>
    </source>
</evidence>
<comment type="caution">
    <text evidence="1">The sequence shown here is derived from an EMBL/GenBank/DDBJ whole genome shotgun (WGS) entry which is preliminary data.</text>
</comment>
<proteinExistence type="predicted"/>
<gene>
    <name evidence="1" type="ORF">O3P69_002867</name>
</gene>
<protein>
    <submittedName>
        <fullName evidence="1">Uncharacterized protein</fullName>
    </submittedName>
</protein>
<dbReference type="AlphaFoldDB" id="A0AAW0UMM0"/>
<keyword evidence="2" id="KW-1185">Reference proteome</keyword>
<evidence type="ECO:0000313" key="1">
    <source>
        <dbReference type="EMBL" id="KAK8401389.1"/>
    </source>
</evidence>
<name>A0AAW0UMM0_SCYPA</name>
<dbReference type="Proteomes" id="UP001487740">
    <property type="component" value="Unassembled WGS sequence"/>
</dbReference>